<evidence type="ECO:0000313" key="2">
    <source>
        <dbReference type="Proteomes" id="UP000263012"/>
    </source>
</evidence>
<dbReference type="EMBL" id="CP025066">
    <property type="protein sequence ID" value="AUX10664.1"/>
    <property type="molecule type" value="Genomic_DNA"/>
</dbReference>
<protein>
    <submittedName>
        <fullName evidence="1">Uncharacterized protein</fullName>
    </submittedName>
</protein>
<evidence type="ECO:0000313" key="1">
    <source>
        <dbReference type="EMBL" id="AUX10664.1"/>
    </source>
</evidence>
<proteinExistence type="predicted"/>
<gene>
    <name evidence="1" type="ORF">AArcSl_3055</name>
</gene>
<sequence>MRCHYCDREAAYAAEKDSIRVGLCEEHFQERLEELAESDELSALREQIDVDRAE</sequence>
<dbReference type="InterPro" id="IPR046645">
    <property type="entry name" value="DUF6757"/>
</dbReference>
<keyword evidence="2" id="KW-1185">Reference proteome</keyword>
<dbReference type="Proteomes" id="UP000263012">
    <property type="component" value="Chromosome"/>
</dbReference>
<dbReference type="GeneID" id="74814100"/>
<dbReference type="Pfam" id="PF20542">
    <property type="entry name" value="DUF6757"/>
    <property type="match status" value="1"/>
</dbReference>
<name>A0A343TNJ2_9EURY</name>
<dbReference type="AlphaFoldDB" id="A0A343TNJ2"/>
<dbReference type="KEGG" id="hdf:AArcSl_3055"/>
<accession>A0A343TNJ2</accession>
<dbReference type="RefSeq" id="WP_193588477.1">
    <property type="nucleotide sequence ID" value="NZ_CP025066.1"/>
</dbReference>
<reference evidence="2" key="1">
    <citation type="submission" date="2017-11" db="EMBL/GenBank/DDBJ databases">
        <title>Phenotypic and genomic properties of facultatively anaerobic sulfur-reducing natronoarchaea from hypersaline soda lakes.</title>
        <authorList>
            <person name="Sorokin D.Y."/>
            <person name="Kublanov I.V."/>
            <person name="Roman P."/>
            <person name="Sinninghe Damste J.S."/>
            <person name="Golyshin P.N."/>
            <person name="Rojo D."/>
            <person name="Ciordia S."/>
            <person name="Mena M.D.C."/>
            <person name="Ferrer M."/>
            <person name="Messina E."/>
            <person name="Smedile F."/>
            <person name="La Spada G."/>
            <person name="La Cono V."/>
            <person name="Yakimov M.M."/>
        </authorList>
    </citation>
    <scope>NUCLEOTIDE SEQUENCE [LARGE SCALE GENOMIC DNA]</scope>
    <source>
        <strain evidence="2">AArc-Sl</strain>
    </source>
</reference>
<organism evidence="1 2">
    <name type="scientific">Halalkaliarchaeum desulfuricum</name>
    <dbReference type="NCBI Taxonomy" id="2055893"/>
    <lineage>
        <taxon>Archaea</taxon>
        <taxon>Methanobacteriati</taxon>
        <taxon>Methanobacteriota</taxon>
        <taxon>Stenosarchaea group</taxon>
        <taxon>Halobacteria</taxon>
        <taxon>Halobacteriales</taxon>
        <taxon>Haloferacaceae</taxon>
        <taxon>Halalkaliarchaeum</taxon>
    </lineage>
</organism>